<gene>
    <name evidence="2" type="ORF">I5677_04830</name>
</gene>
<evidence type="ECO:0000256" key="1">
    <source>
        <dbReference type="SAM" id="Phobius"/>
    </source>
</evidence>
<dbReference type="Pfam" id="PF16935">
    <property type="entry name" value="Hol_Tox"/>
    <property type="match status" value="1"/>
</dbReference>
<keyword evidence="3" id="KW-1185">Reference proteome</keyword>
<keyword evidence="1" id="KW-0812">Transmembrane</keyword>
<dbReference type="Proteomes" id="UP000623269">
    <property type="component" value="Unassembled WGS sequence"/>
</dbReference>
<dbReference type="AlphaFoldDB" id="A0A8J7H8F6"/>
<dbReference type="RefSeq" id="WP_197660436.1">
    <property type="nucleotide sequence ID" value="NZ_JAEAGR010000003.1"/>
</dbReference>
<dbReference type="EMBL" id="JAEAGR010000003">
    <property type="protein sequence ID" value="MBH1940220.1"/>
    <property type="molecule type" value="Genomic_DNA"/>
</dbReference>
<sequence>MVTVSETLSLLISFGMFIIALLTFVVVVIKLHNKK</sequence>
<organism evidence="2 3">
    <name type="scientific">Mobilitalea sibirica</name>
    <dbReference type="NCBI Taxonomy" id="1462919"/>
    <lineage>
        <taxon>Bacteria</taxon>
        <taxon>Bacillati</taxon>
        <taxon>Bacillota</taxon>
        <taxon>Clostridia</taxon>
        <taxon>Lachnospirales</taxon>
        <taxon>Lachnospiraceae</taxon>
        <taxon>Mobilitalea</taxon>
    </lineage>
</organism>
<name>A0A8J7H8F6_9FIRM</name>
<comment type="caution">
    <text evidence="2">The sequence shown here is derived from an EMBL/GenBank/DDBJ whole genome shotgun (WGS) entry which is preliminary data.</text>
</comment>
<protein>
    <submittedName>
        <fullName evidence="2">Putative holin-like toxin</fullName>
    </submittedName>
</protein>
<feature type="transmembrane region" description="Helical" evidence="1">
    <location>
        <begin position="12"/>
        <end position="31"/>
    </location>
</feature>
<accession>A0A8J7H8F6</accession>
<keyword evidence="1" id="KW-1133">Transmembrane helix</keyword>
<dbReference type="InterPro" id="IPR031616">
    <property type="entry name" value="BsrE-like"/>
</dbReference>
<evidence type="ECO:0000313" key="2">
    <source>
        <dbReference type="EMBL" id="MBH1940220.1"/>
    </source>
</evidence>
<reference evidence="2" key="1">
    <citation type="submission" date="2020-12" db="EMBL/GenBank/DDBJ databases">
        <title>M. sibirica DSM 26468T genome.</title>
        <authorList>
            <person name="Thieme N."/>
            <person name="Rettenmaier R."/>
            <person name="Zverlov V."/>
            <person name="Liebl W."/>
        </authorList>
    </citation>
    <scope>NUCLEOTIDE SEQUENCE</scope>
    <source>
        <strain evidence="2">DSM 26468</strain>
    </source>
</reference>
<proteinExistence type="predicted"/>
<keyword evidence="1" id="KW-0472">Membrane</keyword>
<evidence type="ECO:0000313" key="3">
    <source>
        <dbReference type="Proteomes" id="UP000623269"/>
    </source>
</evidence>